<dbReference type="EMBL" id="CM002874">
    <property type="protein sequence ID" value="KFK31795.1"/>
    <property type="molecule type" value="Genomic_DNA"/>
</dbReference>
<keyword evidence="2" id="KW-1185">Reference proteome</keyword>
<proteinExistence type="predicted"/>
<sequence length="111" mass="12178">MPCIMIPMFVLPPSSFASTNQSTRLRCIAYCWWKPPLMCFNLLGPSNPLIAVIISLSRPPESLVESSWAGEITSSSGESLGVDMLVSTTSTLRDRLDPSSSPRFTIDPLCR</sequence>
<protein>
    <submittedName>
        <fullName evidence="1">Uncharacterized protein</fullName>
    </submittedName>
</protein>
<organism evidence="1 2">
    <name type="scientific">Arabis alpina</name>
    <name type="common">Alpine rock-cress</name>
    <dbReference type="NCBI Taxonomy" id="50452"/>
    <lineage>
        <taxon>Eukaryota</taxon>
        <taxon>Viridiplantae</taxon>
        <taxon>Streptophyta</taxon>
        <taxon>Embryophyta</taxon>
        <taxon>Tracheophyta</taxon>
        <taxon>Spermatophyta</taxon>
        <taxon>Magnoliopsida</taxon>
        <taxon>eudicotyledons</taxon>
        <taxon>Gunneridae</taxon>
        <taxon>Pentapetalae</taxon>
        <taxon>rosids</taxon>
        <taxon>malvids</taxon>
        <taxon>Brassicales</taxon>
        <taxon>Brassicaceae</taxon>
        <taxon>Arabideae</taxon>
        <taxon>Arabis</taxon>
    </lineage>
</organism>
<name>A0A087GPJ3_ARAAL</name>
<evidence type="ECO:0000313" key="2">
    <source>
        <dbReference type="Proteomes" id="UP000029120"/>
    </source>
</evidence>
<accession>A0A087GPJ3</accession>
<dbReference type="AlphaFoldDB" id="A0A087GPJ3"/>
<evidence type="ECO:0000313" key="1">
    <source>
        <dbReference type="EMBL" id="KFK31795.1"/>
    </source>
</evidence>
<gene>
    <name evidence="1" type="ordered locus">AALP_Aa6g159900</name>
</gene>
<dbReference type="Gramene" id="KFK31795">
    <property type="protein sequence ID" value="KFK31795"/>
    <property type="gene ID" value="AALP_AA6G159900"/>
</dbReference>
<dbReference type="Proteomes" id="UP000029120">
    <property type="component" value="Chromosome 6"/>
</dbReference>
<reference evidence="2" key="1">
    <citation type="journal article" date="2015" name="Nat. Plants">
        <title>Genome expansion of Arabis alpina linked with retrotransposition and reduced symmetric DNA methylation.</title>
        <authorList>
            <person name="Willing E.M."/>
            <person name="Rawat V."/>
            <person name="Mandakova T."/>
            <person name="Maumus F."/>
            <person name="James G.V."/>
            <person name="Nordstroem K.J."/>
            <person name="Becker C."/>
            <person name="Warthmann N."/>
            <person name="Chica C."/>
            <person name="Szarzynska B."/>
            <person name="Zytnicki M."/>
            <person name="Albani M.C."/>
            <person name="Kiefer C."/>
            <person name="Bergonzi S."/>
            <person name="Castaings L."/>
            <person name="Mateos J.L."/>
            <person name="Berns M.C."/>
            <person name="Bujdoso N."/>
            <person name="Piofczyk T."/>
            <person name="de Lorenzo L."/>
            <person name="Barrero-Sicilia C."/>
            <person name="Mateos I."/>
            <person name="Piednoel M."/>
            <person name="Hagmann J."/>
            <person name="Chen-Min-Tao R."/>
            <person name="Iglesias-Fernandez R."/>
            <person name="Schuster S.C."/>
            <person name="Alonso-Blanco C."/>
            <person name="Roudier F."/>
            <person name="Carbonero P."/>
            <person name="Paz-Ares J."/>
            <person name="Davis S.J."/>
            <person name="Pecinka A."/>
            <person name="Quesneville H."/>
            <person name="Colot V."/>
            <person name="Lysak M.A."/>
            <person name="Weigel D."/>
            <person name="Coupland G."/>
            <person name="Schneeberger K."/>
        </authorList>
    </citation>
    <scope>NUCLEOTIDE SEQUENCE [LARGE SCALE GENOMIC DNA]</scope>
    <source>
        <strain evidence="2">cv. Pajares</strain>
    </source>
</reference>